<feature type="binding site" evidence="15">
    <location>
        <position position="759"/>
    </location>
    <ligand>
        <name>Mg(2+)</name>
        <dbReference type="ChEBI" id="CHEBI:18420"/>
    </ligand>
</feature>
<dbReference type="KEGG" id="mag:amb2649"/>
<feature type="active site" description="Proton donor" evidence="13">
    <location>
        <position position="845"/>
    </location>
</feature>
<feature type="domain" description="Pyruvate phosphate dikinase AMP/ATP-binding" evidence="17">
    <location>
        <begin position="21"/>
        <end position="56"/>
    </location>
</feature>
<dbReference type="EMBL" id="AP007255">
    <property type="protein sequence ID" value="BAE51453.1"/>
    <property type="molecule type" value="Genomic_DNA"/>
</dbReference>
<dbReference type="RefSeq" id="WP_011385029.1">
    <property type="nucleotide sequence ID" value="NC_007626.1"/>
</dbReference>
<feature type="domain" description="Pyruvate phosphate dikinase AMP/ATP-binding" evidence="17">
    <location>
        <begin position="64"/>
        <end position="302"/>
    </location>
</feature>
<feature type="binding site" evidence="14">
    <location>
        <position position="783"/>
    </location>
    <ligand>
        <name>substrate</name>
    </ligand>
</feature>
<dbReference type="Pfam" id="PF02896">
    <property type="entry name" value="PEP-utilizers_C"/>
    <property type="match status" value="1"/>
</dbReference>
<dbReference type="GO" id="GO:0016301">
    <property type="term" value="F:kinase activity"/>
    <property type="evidence" value="ECO:0007669"/>
    <property type="project" value="UniProtKB-UniRule"/>
</dbReference>
<keyword evidence="7 15" id="KW-0479">Metal-binding</keyword>
<evidence type="ECO:0000313" key="20">
    <source>
        <dbReference type="Proteomes" id="UP000007058"/>
    </source>
</evidence>
<dbReference type="Gene3D" id="3.50.30.10">
    <property type="entry name" value="Phosphohistidine domain"/>
    <property type="match status" value="1"/>
</dbReference>
<dbReference type="InterPro" id="IPR018274">
    <property type="entry name" value="PEP_util_AS"/>
</dbReference>
<dbReference type="Pfam" id="PF01326">
    <property type="entry name" value="PPDK_N"/>
    <property type="match status" value="3"/>
</dbReference>
<comment type="catalytic activity">
    <reaction evidence="12">
        <text>pyruvate + phosphate + ATP = phosphoenolpyruvate + AMP + diphosphate + H(+)</text>
        <dbReference type="Rhea" id="RHEA:10756"/>
        <dbReference type="ChEBI" id="CHEBI:15361"/>
        <dbReference type="ChEBI" id="CHEBI:15378"/>
        <dbReference type="ChEBI" id="CHEBI:30616"/>
        <dbReference type="ChEBI" id="CHEBI:33019"/>
        <dbReference type="ChEBI" id="CHEBI:43474"/>
        <dbReference type="ChEBI" id="CHEBI:58702"/>
        <dbReference type="ChEBI" id="CHEBI:456215"/>
        <dbReference type="EC" id="2.7.9.1"/>
    </reaction>
</comment>
<dbReference type="InterPro" id="IPR015813">
    <property type="entry name" value="Pyrv/PenolPyrv_kinase-like_dom"/>
</dbReference>
<dbReference type="NCBIfam" id="NF004531">
    <property type="entry name" value="PRK05878.1"/>
    <property type="match status" value="1"/>
</dbReference>
<evidence type="ECO:0000256" key="15">
    <source>
        <dbReference type="PIRSR" id="PIRSR000853-3"/>
    </source>
</evidence>
<evidence type="ECO:0000256" key="7">
    <source>
        <dbReference type="ARBA" id="ARBA00022723"/>
    </source>
</evidence>
<keyword evidence="10" id="KW-0067">ATP-binding</keyword>
<dbReference type="SUPFAM" id="SSF51621">
    <property type="entry name" value="Phosphoenolpyruvate/pyruvate domain"/>
    <property type="match status" value="1"/>
</dbReference>
<evidence type="ECO:0000256" key="10">
    <source>
        <dbReference type="ARBA" id="ARBA00022840"/>
    </source>
</evidence>
<feature type="binding site" evidence="14">
    <location>
        <position position="631"/>
    </location>
    <ligand>
        <name>substrate</name>
    </ligand>
</feature>
<reference evidence="19 20" key="1">
    <citation type="journal article" date="2005" name="DNA Res.">
        <title>Complete genome sequence of the facultative anaerobic magnetotactic bacterium Magnetospirillum sp. strain AMB-1.</title>
        <authorList>
            <person name="Matsunaga T."/>
            <person name="Okamura Y."/>
            <person name="Fukuda Y."/>
            <person name="Wahyudi A.T."/>
            <person name="Murase Y."/>
            <person name="Takeyama H."/>
        </authorList>
    </citation>
    <scope>NUCLEOTIDE SEQUENCE [LARGE SCALE GENOMIC DNA]</scope>
    <source>
        <strain evidence="20">ATCC 700264 / AMB-1</strain>
    </source>
</reference>
<organism evidence="19 20">
    <name type="scientific">Paramagnetospirillum magneticum (strain ATCC 700264 / AMB-1)</name>
    <name type="common">Magnetospirillum magneticum</name>
    <dbReference type="NCBI Taxonomy" id="342108"/>
    <lineage>
        <taxon>Bacteria</taxon>
        <taxon>Pseudomonadati</taxon>
        <taxon>Pseudomonadota</taxon>
        <taxon>Alphaproteobacteria</taxon>
        <taxon>Rhodospirillales</taxon>
        <taxon>Magnetospirillaceae</taxon>
        <taxon>Paramagnetospirillum</taxon>
    </lineage>
</organism>
<evidence type="ECO:0000256" key="6">
    <source>
        <dbReference type="ARBA" id="ARBA00022679"/>
    </source>
</evidence>
<gene>
    <name evidence="19" type="ordered locus">amb2649</name>
</gene>
<sequence length="894" mass="97166">MTKWVYSFGGGKAEGRADMKNLLGGEGANLAEMSNLGIPVPPGFTISTEVCTYYYGNGETYPATLKDEVMAALSQVEEDIGLKFGSTADPLLVSVRSGARASMPGMMDTILNLGLNDKSVEGLAKRSNDARFAYDSYRRFIQMYSNVVLGVDHHNFEEILDEVKEDKGVSLDTELDADDLKKVVAKYKDKVAEQLGKPFPQDVHEQLWGAVGAVFGSWMNQRAITYRRLHDIPAEWGTAVNVQSMVFGNMGNDCSTGVCFTRNPSTGENAFYGEFLVNAQGEDVVAGIRTPQQLTIAGKNAQSSDLPAMEECMPEVFKELNAIRHKLEAHYRDMQDMEFTVQQNRLWMLQTRTGKRTTNAALKIAVDMAREGLINRKDAIKRIDPASLDQLLHPTLDPKAPRTLLGRGLPASPGAASGKVVFSADEAEDWVKNRKERVILVRIETSPEDIGGMHVSEGILTTRGGMTSHAAVVARGMGTPCVAGAGEIRVDYASKTLKVAGKVVKEGDTITLDGSTGEVFIGAVATIQPELTGDFGTLMEWVDTIRTLKVRANAETPLDAATARKFGAEGIGLCRTEHMFFDPKRIIAMREMILAETEKGRRAALAKLLPYQRQDFIELFEIMQGLPVTIRLLDPPLHEFLPNSEAEIAEVAKEAGVEPAVVKARNAALHENNPMLGHRGCRLGITYPEIYEMQARAIFEAAVHVSRDTGRTVVPEIMIPLVGAKKELDLMKASIDKEAEAVFAEQKYSVHYMVGTMIELPRAALLAGDIAQTGEFFSFGTNDLTQTTFGMSRDDSGPFLEVYRAKGIYEHDPFASLDQAGVGELIKIAAERGRATRPGLKLGICGEHGGDPASIHFCQGAGLDYVSCSPYRVPIARLAAAQAALGGSSSSGTA</sequence>
<dbReference type="InterPro" id="IPR013815">
    <property type="entry name" value="ATP_grasp_subdomain_1"/>
</dbReference>
<dbReference type="Gene3D" id="1.10.189.10">
    <property type="entry name" value="Pyruvate Phosphate Dikinase, domain 2"/>
    <property type="match status" value="1"/>
</dbReference>
<feature type="binding site" evidence="15">
    <location>
        <position position="783"/>
    </location>
    <ligand>
        <name>Mg(2+)</name>
        <dbReference type="ChEBI" id="CHEBI:18420"/>
    </ligand>
</feature>
<dbReference type="SUPFAM" id="SSF56059">
    <property type="entry name" value="Glutathione synthetase ATP-binding domain-like"/>
    <property type="match status" value="1"/>
</dbReference>
<comment type="function">
    <text evidence="2">Catalyzes the reversible phosphorylation of pyruvate and phosphate.</text>
</comment>
<dbReference type="InterPro" id="IPR000121">
    <property type="entry name" value="PEP_util_C"/>
</dbReference>
<feature type="binding site" evidence="14">
    <location>
        <position position="575"/>
    </location>
    <ligand>
        <name>substrate</name>
    </ligand>
</feature>
<dbReference type="GO" id="GO:0050242">
    <property type="term" value="F:pyruvate, phosphate dikinase activity"/>
    <property type="evidence" value="ECO:0007669"/>
    <property type="project" value="UniProtKB-UniRule"/>
</dbReference>
<dbReference type="PANTHER" id="PTHR22931">
    <property type="entry name" value="PHOSPHOENOLPYRUVATE DIKINASE-RELATED"/>
    <property type="match status" value="1"/>
</dbReference>
<dbReference type="EC" id="2.7.9.1" evidence="4 12"/>
<evidence type="ECO:0000256" key="11">
    <source>
        <dbReference type="ARBA" id="ARBA00022842"/>
    </source>
</evidence>
<dbReference type="InterPro" id="IPR023151">
    <property type="entry name" value="PEP_util_CS"/>
</dbReference>
<feature type="domain" description="PEP-utilising enzyme C-terminal" evidence="18">
    <location>
        <begin position="532"/>
        <end position="883"/>
    </location>
</feature>
<evidence type="ECO:0000256" key="2">
    <source>
        <dbReference type="ARBA" id="ARBA00003144"/>
    </source>
</evidence>
<dbReference type="InterPro" id="IPR002192">
    <property type="entry name" value="PPDK_AMP/ATP-bd"/>
</dbReference>
<dbReference type="Gene3D" id="3.30.1490.20">
    <property type="entry name" value="ATP-grasp fold, A domain"/>
    <property type="match status" value="1"/>
</dbReference>
<evidence type="ECO:0000256" key="3">
    <source>
        <dbReference type="ARBA" id="ARBA00007837"/>
    </source>
</evidence>
<dbReference type="SUPFAM" id="SSF52009">
    <property type="entry name" value="Phosphohistidine domain"/>
    <property type="match status" value="1"/>
</dbReference>
<dbReference type="HOGENOM" id="CLU_015345_0_2_5"/>
<evidence type="ECO:0000256" key="12">
    <source>
        <dbReference type="PIRNR" id="PIRNR000853"/>
    </source>
</evidence>
<dbReference type="STRING" id="342108.amb2649"/>
<dbReference type="NCBIfam" id="TIGR01828">
    <property type="entry name" value="pyru_phos_dikin"/>
    <property type="match status" value="1"/>
</dbReference>
<keyword evidence="8" id="KW-0547">Nucleotide-binding</keyword>
<dbReference type="Gene3D" id="3.20.20.60">
    <property type="entry name" value="Phosphoenolpyruvate-binding domains"/>
    <property type="match status" value="1"/>
</dbReference>
<evidence type="ECO:0000259" key="18">
    <source>
        <dbReference type="Pfam" id="PF02896"/>
    </source>
</evidence>
<keyword evidence="11 15" id="KW-0460">Magnesium</keyword>
<dbReference type="Gene3D" id="1.20.80.30">
    <property type="match status" value="1"/>
</dbReference>
<dbReference type="PROSITE" id="PS00742">
    <property type="entry name" value="PEP_ENZYMES_2"/>
    <property type="match status" value="1"/>
</dbReference>
<feature type="binding site" evidence="14">
    <location>
        <position position="759"/>
    </location>
    <ligand>
        <name>substrate</name>
    </ligand>
</feature>
<evidence type="ECO:0000256" key="9">
    <source>
        <dbReference type="ARBA" id="ARBA00022777"/>
    </source>
</evidence>
<comment type="cofactor">
    <cofactor evidence="1 12 15">
        <name>Mg(2+)</name>
        <dbReference type="ChEBI" id="CHEBI:18420"/>
    </cofactor>
</comment>
<dbReference type="InterPro" id="IPR040442">
    <property type="entry name" value="Pyrv_kinase-like_dom_sf"/>
</dbReference>
<keyword evidence="6" id="KW-0808">Transferase</keyword>
<evidence type="ECO:0000256" key="1">
    <source>
        <dbReference type="ARBA" id="ARBA00001946"/>
    </source>
</evidence>
<feature type="binding site" evidence="14">
    <location>
        <position position="782"/>
    </location>
    <ligand>
        <name>substrate</name>
    </ligand>
</feature>
<dbReference type="PIRSF" id="PIRSF000853">
    <property type="entry name" value="PPDK"/>
    <property type="match status" value="1"/>
</dbReference>
<evidence type="ECO:0000256" key="5">
    <source>
        <dbReference type="ARBA" id="ARBA00020138"/>
    </source>
</evidence>
<evidence type="ECO:0000256" key="8">
    <source>
        <dbReference type="ARBA" id="ARBA00022741"/>
    </source>
</evidence>
<keyword evidence="9" id="KW-0418">Kinase</keyword>
<evidence type="ECO:0000256" key="14">
    <source>
        <dbReference type="PIRSR" id="PIRSR000853-2"/>
    </source>
</evidence>
<dbReference type="Gene3D" id="3.30.470.20">
    <property type="entry name" value="ATP-grasp fold, B domain"/>
    <property type="match status" value="1"/>
</dbReference>
<dbReference type="OrthoDB" id="9765468at2"/>
<dbReference type="Pfam" id="PF00391">
    <property type="entry name" value="PEP-utilizers"/>
    <property type="match status" value="1"/>
</dbReference>
<dbReference type="InterPro" id="IPR008279">
    <property type="entry name" value="PEP-util_enz_mobile_dom"/>
</dbReference>
<protein>
    <recommendedName>
        <fullName evidence="5 12">Pyruvate, phosphate dikinase</fullName>
        <ecNumber evidence="4 12">2.7.9.1</ecNumber>
    </recommendedName>
</protein>
<comment type="similarity">
    <text evidence="3 12">Belongs to the PEP-utilizing enzyme family.</text>
</comment>
<evidence type="ECO:0000259" key="16">
    <source>
        <dbReference type="Pfam" id="PF00391"/>
    </source>
</evidence>
<feature type="active site" description="Tele-phosphohistidine intermediate" evidence="13">
    <location>
        <position position="469"/>
    </location>
</feature>
<dbReference type="GO" id="GO:0046872">
    <property type="term" value="F:metal ion binding"/>
    <property type="evidence" value="ECO:0007669"/>
    <property type="project" value="UniProtKB-UniRule"/>
</dbReference>
<dbReference type="GO" id="GO:0005524">
    <property type="term" value="F:ATP binding"/>
    <property type="evidence" value="ECO:0007669"/>
    <property type="project" value="UniProtKB-UniRule"/>
</dbReference>
<proteinExistence type="inferred from homology"/>
<keyword evidence="20" id="KW-1185">Reference proteome</keyword>
<dbReference type="Proteomes" id="UP000007058">
    <property type="component" value="Chromosome"/>
</dbReference>
<dbReference type="PROSITE" id="PS00370">
    <property type="entry name" value="PEP_ENZYMES_PHOS_SITE"/>
    <property type="match status" value="1"/>
</dbReference>
<evidence type="ECO:0000256" key="4">
    <source>
        <dbReference type="ARBA" id="ARBA00011994"/>
    </source>
</evidence>
<feature type="binding site" evidence="14">
    <location>
        <position position="780"/>
    </location>
    <ligand>
        <name>substrate</name>
    </ligand>
</feature>
<feature type="domain" description="Pyruvate phosphate dikinase AMP/ATP-binding" evidence="17">
    <location>
        <begin position="317"/>
        <end position="371"/>
    </location>
</feature>
<dbReference type="InterPro" id="IPR010121">
    <property type="entry name" value="Pyruvate_phosphate_dikinase"/>
</dbReference>
<evidence type="ECO:0000313" key="19">
    <source>
        <dbReference type="EMBL" id="BAE51453.1"/>
    </source>
</evidence>
<accession>Q2W3X2</accession>
<dbReference type="InterPro" id="IPR036637">
    <property type="entry name" value="Phosphohistidine_dom_sf"/>
</dbReference>
<dbReference type="PANTHER" id="PTHR22931:SF9">
    <property type="entry name" value="PYRUVATE, PHOSPHATE DIKINASE 1, CHLOROPLASTIC"/>
    <property type="match status" value="1"/>
</dbReference>
<dbReference type="AlphaFoldDB" id="Q2W3X2"/>
<evidence type="ECO:0000259" key="17">
    <source>
        <dbReference type="Pfam" id="PF01326"/>
    </source>
</evidence>
<evidence type="ECO:0000256" key="13">
    <source>
        <dbReference type="PIRSR" id="PIRSR000853-1"/>
    </source>
</evidence>
<feature type="domain" description="PEP-utilising enzyme mobile" evidence="16">
    <location>
        <begin position="435"/>
        <end position="517"/>
    </location>
</feature>
<name>Q2W3X2_PARM1</name>
<feature type="binding site" evidence="14">
    <location>
        <position position="781"/>
    </location>
    <ligand>
        <name>substrate</name>
    </ligand>
</feature>